<name>A0A443IMX0_9BACI</name>
<reference evidence="1" key="1">
    <citation type="submission" date="2018-12" db="EMBL/GenBank/DDBJ databases">
        <authorList>
            <person name="Sun L."/>
            <person name="Chen Z."/>
        </authorList>
    </citation>
    <scope>NUCLEOTIDE SEQUENCE [LARGE SCALE GENOMIC DNA]</scope>
    <source>
        <strain evidence="1">DSM 16012</strain>
    </source>
</reference>
<dbReference type="EMBL" id="QYTU02000034">
    <property type="protein sequence ID" value="RWR06730.1"/>
    <property type="molecule type" value="Genomic_DNA"/>
</dbReference>
<dbReference type="RefSeq" id="WP_120074646.1">
    <property type="nucleotide sequence ID" value="NZ_CP126113.1"/>
</dbReference>
<dbReference type="Gene3D" id="3.30.1330.70">
    <property type="entry name" value="Holliday junction resolvase RusA"/>
    <property type="match status" value="1"/>
</dbReference>
<dbReference type="Pfam" id="PF05866">
    <property type="entry name" value="RusA"/>
    <property type="match status" value="1"/>
</dbReference>
<dbReference type="Proteomes" id="UP000273811">
    <property type="component" value="Unassembled WGS sequence"/>
</dbReference>
<organism evidence="1 2">
    <name type="scientific">Siminovitchia fortis</name>
    <dbReference type="NCBI Taxonomy" id="254758"/>
    <lineage>
        <taxon>Bacteria</taxon>
        <taxon>Bacillati</taxon>
        <taxon>Bacillota</taxon>
        <taxon>Bacilli</taxon>
        <taxon>Bacillales</taxon>
        <taxon>Bacillaceae</taxon>
        <taxon>Siminovitchia</taxon>
    </lineage>
</organism>
<dbReference type="SUPFAM" id="SSF103084">
    <property type="entry name" value="Holliday junction resolvase RusA"/>
    <property type="match status" value="1"/>
</dbReference>
<comment type="caution">
    <text evidence="1">The sequence shown here is derived from an EMBL/GenBank/DDBJ whole genome shotgun (WGS) entry which is preliminary data.</text>
</comment>
<accession>A0A443IMX0</accession>
<evidence type="ECO:0000313" key="2">
    <source>
        <dbReference type="Proteomes" id="UP000273811"/>
    </source>
</evidence>
<sequence length="140" mass="16134">MLYIEIPGEPVAQGRPRATTINGRVRLYDPAKSKNYKEHVRLVAQSARHRAGIRLFTGPLRVRMVIHRKIPTRFRKWEKELASVGKIRPTTKPDSDNYSKSLLDAMNGIIYEDDSQVVELSVSKFYSENPRVEIRIEEIA</sequence>
<dbReference type="InterPro" id="IPR036614">
    <property type="entry name" value="RusA-like_sf"/>
</dbReference>
<keyword evidence="2" id="KW-1185">Reference proteome</keyword>
<dbReference type="AlphaFoldDB" id="A0A443IMX0"/>
<proteinExistence type="predicted"/>
<dbReference type="OrthoDB" id="5114842at2"/>
<dbReference type="GO" id="GO:0000287">
    <property type="term" value="F:magnesium ion binding"/>
    <property type="evidence" value="ECO:0007669"/>
    <property type="project" value="InterPro"/>
</dbReference>
<evidence type="ECO:0000313" key="1">
    <source>
        <dbReference type="EMBL" id="RWR06730.1"/>
    </source>
</evidence>
<dbReference type="InterPro" id="IPR008822">
    <property type="entry name" value="Endonuclease_RusA-like"/>
</dbReference>
<gene>
    <name evidence="1" type="ORF">D4N35_013780</name>
</gene>
<dbReference type="GO" id="GO:0006310">
    <property type="term" value="P:DNA recombination"/>
    <property type="evidence" value="ECO:0007669"/>
    <property type="project" value="InterPro"/>
</dbReference>
<protein>
    <submittedName>
        <fullName evidence="1">RusA family crossover junction endodeoxyribonuclease</fullName>
    </submittedName>
</protein>
<dbReference type="GO" id="GO:0006281">
    <property type="term" value="P:DNA repair"/>
    <property type="evidence" value="ECO:0007669"/>
    <property type="project" value="InterPro"/>
</dbReference>